<dbReference type="RefSeq" id="WP_179590511.1">
    <property type="nucleotide sequence ID" value="NZ_JACBYR010000003.1"/>
</dbReference>
<comment type="domain">
    <text evidence="5">The PRC barrel domain binds ribosomal protein uS19.</text>
</comment>
<evidence type="ECO:0000256" key="5">
    <source>
        <dbReference type="HAMAP-Rule" id="MF_00014"/>
    </source>
</evidence>
<dbReference type="HAMAP" id="MF_00014">
    <property type="entry name" value="Ribosome_mat_RimM"/>
    <property type="match status" value="1"/>
</dbReference>
<feature type="domain" description="Ribosome maturation factor RimM PRC barrel" evidence="7">
    <location>
        <begin position="124"/>
        <end position="215"/>
    </location>
</feature>
<dbReference type="SUPFAM" id="SSF50346">
    <property type="entry name" value="PRC-barrel domain"/>
    <property type="match status" value="1"/>
</dbReference>
<keyword evidence="2 5" id="KW-0690">Ribosome biogenesis</keyword>
<dbReference type="PANTHER" id="PTHR33692:SF1">
    <property type="entry name" value="RIBOSOME MATURATION FACTOR RIMM"/>
    <property type="match status" value="1"/>
</dbReference>
<evidence type="ECO:0000256" key="4">
    <source>
        <dbReference type="ARBA" id="ARBA00023186"/>
    </source>
</evidence>
<sequence length="216" mass="23177">MSDDRDAGAPTPDATAPTDLIEVGHIVEALGVRGGLKVQPYSSQPDTLLAAKVWWLRKTPKGAQPVAGAQVLKVSVLNAKRHGATVSATWAGVNDRDQAQAWRGWSVLVPRSQFPAPAEGEFYWVDLIGCQLLGLGEDDPKTGEAPKIVLGNVVDVTDNGAHSILRVERVSPDDATQPLLDAKGKVQEILVPFVDAFIRNVDLSGRVIDSDWPADF</sequence>
<dbReference type="Pfam" id="PF01782">
    <property type="entry name" value="RimM"/>
    <property type="match status" value="1"/>
</dbReference>
<comment type="subunit">
    <text evidence="5">Binds ribosomal protein uS19.</text>
</comment>
<dbReference type="InterPro" id="IPR011033">
    <property type="entry name" value="PRC_barrel-like_sf"/>
</dbReference>
<evidence type="ECO:0000256" key="2">
    <source>
        <dbReference type="ARBA" id="ARBA00022517"/>
    </source>
</evidence>
<dbReference type="Gene3D" id="2.40.30.60">
    <property type="entry name" value="RimM"/>
    <property type="match status" value="1"/>
</dbReference>
<evidence type="ECO:0000313" key="9">
    <source>
        <dbReference type="Proteomes" id="UP000542125"/>
    </source>
</evidence>
<proteinExistence type="inferred from homology"/>
<keyword evidence="1 5" id="KW-0963">Cytoplasm</keyword>
<dbReference type="InterPro" id="IPR036976">
    <property type="entry name" value="RimM_N_sf"/>
</dbReference>
<dbReference type="InterPro" id="IPR011961">
    <property type="entry name" value="RimM"/>
</dbReference>
<dbReference type="GO" id="GO:0006364">
    <property type="term" value="P:rRNA processing"/>
    <property type="evidence" value="ECO:0007669"/>
    <property type="project" value="UniProtKB-UniRule"/>
</dbReference>
<dbReference type="GO" id="GO:0043022">
    <property type="term" value="F:ribosome binding"/>
    <property type="evidence" value="ECO:0007669"/>
    <property type="project" value="InterPro"/>
</dbReference>
<keyword evidence="9" id="KW-1185">Reference proteome</keyword>
<dbReference type="GO" id="GO:0005737">
    <property type="term" value="C:cytoplasm"/>
    <property type="evidence" value="ECO:0007669"/>
    <property type="project" value="UniProtKB-SubCell"/>
</dbReference>
<comment type="caution">
    <text evidence="8">The sequence shown here is derived from an EMBL/GenBank/DDBJ whole genome shotgun (WGS) entry which is preliminary data.</text>
</comment>
<evidence type="ECO:0000256" key="3">
    <source>
        <dbReference type="ARBA" id="ARBA00022552"/>
    </source>
</evidence>
<name>A0A7Y9LNG5_9BURK</name>
<dbReference type="InterPro" id="IPR056792">
    <property type="entry name" value="PRC_RimM"/>
</dbReference>
<keyword evidence="4 5" id="KW-0143">Chaperone</keyword>
<evidence type="ECO:0000256" key="1">
    <source>
        <dbReference type="ARBA" id="ARBA00022490"/>
    </source>
</evidence>
<protein>
    <recommendedName>
        <fullName evidence="5">Ribosome maturation factor RimM</fullName>
    </recommendedName>
</protein>
<dbReference type="GO" id="GO:0042274">
    <property type="term" value="P:ribosomal small subunit biogenesis"/>
    <property type="evidence" value="ECO:0007669"/>
    <property type="project" value="UniProtKB-UniRule"/>
</dbReference>
<dbReference type="Pfam" id="PF24986">
    <property type="entry name" value="PRC_RimM"/>
    <property type="match status" value="1"/>
</dbReference>
<comment type="subcellular location">
    <subcellularLocation>
        <location evidence="5">Cytoplasm</location>
    </subcellularLocation>
</comment>
<dbReference type="InterPro" id="IPR009000">
    <property type="entry name" value="Transl_B-barrel_sf"/>
</dbReference>
<feature type="domain" description="RimM N-terminal" evidence="6">
    <location>
        <begin position="23"/>
        <end position="113"/>
    </location>
</feature>
<organism evidence="8 9">
    <name type="scientific">Pigmentiphaga litoralis</name>
    <dbReference type="NCBI Taxonomy" id="516702"/>
    <lineage>
        <taxon>Bacteria</taxon>
        <taxon>Pseudomonadati</taxon>
        <taxon>Pseudomonadota</taxon>
        <taxon>Betaproteobacteria</taxon>
        <taxon>Burkholderiales</taxon>
        <taxon>Alcaligenaceae</taxon>
        <taxon>Pigmentiphaga</taxon>
    </lineage>
</organism>
<keyword evidence="3 5" id="KW-0698">rRNA processing</keyword>
<reference evidence="8 9" key="1">
    <citation type="submission" date="2020-07" db="EMBL/GenBank/DDBJ databases">
        <title>Genomic Encyclopedia of Type Strains, Phase IV (KMG-V): Genome sequencing to study the core and pangenomes of soil and plant-associated prokaryotes.</title>
        <authorList>
            <person name="Whitman W."/>
        </authorList>
    </citation>
    <scope>NUCLEOTIDE SEQUENCE [LARGE SCALE GENOMIC DNA]</scope>
    <source>
        <strain evidence="8 9">SAS40</strain>
    </source>
</reference>
<dbReference type="AlphaFoldDB" id="A0A7Y9LNG5"/>
<dbReference type="NCBIfam" id="TIGR02273">
    <property type="entry name" value="16S_RimM"/>
    <property type="match status" value="1"/>
</dbReference>
<evidence type="ECO:0000313" key="8">
    <source>
        <dbReference type="EMBL" id="NYE85949.1"/>
    </source>
</evidence>
<dbReference type="EMBL" id="JACBYR010000003">
    <property type="protein sequence ID" value="NYE85949.1"/>
    <property type="molecule type" value="Genomic_DNA"/>
</dbReference>
<gene>
    <name evidence="5" type="primary">rimM</name>
    <name evidence="8" type="ORF">FHW18_005268</name>
</gene>
<dbReference type="Gene3D" id="2.30.30.240">
    <property type="entry name" value="PRC-barrel domain"/>
    <property type="match status" value="1"/>
</dbReference>
<dbReference type="PANTHER" id="PTHR33692">
    <property type="entry name" value="RIBOSOME MATURATION FACTOR RIMM"/>
    <property type="match status" value="1"/>
</dbReference>
<evidence type="ECO:0000259" key="7">
    <source>
        <dbReference type="Pfam" id="PF24986"/>
    </source>
</evidence>
<dbReference type="InterPro" id="IPR002676">
    <property type="entry name" value="RimM_N"/>
</dbReference>
<comment type="function">
    <text evidence="5">An accessory protein needed during the final step in the assembly of 30S ribosomal subunit, possibly for assembly of the head region. Essential for efficient processing of 16S rRNA. May be needed both before and after RbfA during the maturation of 16S rRNA. It has affinity for free ribosomal 30S subunits but not for 70S ribosomes.</text>
</comment>
<dbReference type="GO" id="GO:0005840">
    <property type="term" value="C:ribosome"/>
    <property type="evidence" value="ECO:0007669"/>
    <property type="project" value="InterPro"/>
</dbReference>
<dbReference type="SUPFAM" id="SSF50447">
    <property type="entry name" value="Translation proteins"/>
    <property type="match status" value="1"/>
</dbReference>
<dbReference type="Proteomes" id="UP000542125">
    <property type="component" value="Unassembled WGS sequence"/>
</dbReference>
<evidence type="ECO:0000259" key="6">
    <source>
        <dbReference type="Pfam" id="PF01782"/>
    </source>
</evidence>
<accession>A0A7Y9LNG5</accession>
<comment type="similarity">
    <text evidence="5">Belongs to the RimM family.</text>
</comment>